<gene>
    <name evidence="5" type="ORF">SAMN05444002_0183</name>
</gene>
<accession>A0A1N6DZQ6</accession>
<keyword evidence="3" id="KW-0862">Zinc</keyword>
<dbReference type="InterPro" id="IPR005511">
    <property type="entry name" value="SMP-30"/>
</dbReference>
<dbReference type="InterPro" id="IPR011042">
    <property type="entry name" value="6-blade_b-propeller_TolB-like"/>
</dbReference>
<proteinExistence type="inferred from homology"/>
<keyword evidence="6" id="KW-1185">Reference proteome</keyword>
<dbReference type="EMBL" id="FSRL01000001">
    <property type="protein sequence ID" value="SIN76265.1"/>
    <property type="molecule type" value="Genomic_DNA"/>
</dbReference>
<evidence type="ECO:0000313" key="5">
    <source>
        <dbReference type="EMBL" id="SIN76265.1"/>
    </source>
</evidence>
<dbReference type="AlphaFoldDB" id="A0A1N6DZQ6"/>
<dbReference type="PANTHER" id="PTHR10907">
    <property type="entry name" value="REGUCALCIN"/>
    <property type="match status" value="1"/>
</dbReference>
<dbReference type="GO" id="GO:0019853">
    <property type="term" value="P:L-ascorbic acid biosynthetic process"/>
    <property type="evidence" value="ECO:0007669"/>
    <property type="project" value="TreeGrafter"/>
</dbReference>
<evidence type="ECO:0000259" key="4">
    <source>
        <dbReference type="Pfam" id="PF08450"/>
    </source>
</evidence>
<dbReference type="InterPro" id="IPR013658">
    <property type="entry name" value="SGL"/>
</dbReference>
<feature type="binding site" evidence="3">
    <location>
        <position position="103"/>
    </location>
    <ligand>
        <name>substrate</name>
    </ligand>
</feature>
<dbReference type="Pfam" id="PF08450">
    <property type="entry name" value="SGL"/>
    <property type="match status" value="1"/>
</dbReference>
<feature type="binding site" evidence="3">
    <location>
        <position position="148"/>
    </location>
    <ligand>
        <name>a divalent metal cation</name>
        <dbReference type="ChEBI" id="CHEBI:60240"/>
    </ligand>
</feature>
<dbReference type="GO" id="GO:0004341">
    <property type="term" value="F:gluconolactonase activity"/>
    <property type="evidence" value="ECO:0007669"/>
    <property type="project" value="TreeGrafter"/>
</dbReference>
<evidence type="ECO:0000313" key="6">
    <source>
        <dbReference type="Proteomes" id="UP000184932"/>
    </source>
</evidence>
<protein>
    <submittedName>
        <fullName evidence="5">Sugar lactone lactonase YvrE</fullName>
    </submittedName>
</protein>
<dbReference type="PRINTS" id="PR01790">
    <property type="entry name" value="SMP30FAMILY"/>
</dbReference>
<evidence type="ECO:0000256" key="1">
    <source>
        <dbReference type="ARBA" id="ARBA00008853"/>
    </source>
</evidence>
<sequence length="289" mass="30658">MSKRAVDCVWEARAGCGEGPIWDHRTRQLWWVDISGEKIHAFAPHSGEKSSFDAPCLISSIALGAGGGLLIASARGICAFDARTGTLTPLHDPEPGLSGNRLNDMIAGPDGRLWAGTMSEGAKRSSGALYCYDAKGPVHEMTGTTISNGLGWSPDGARLYFIDSVPGVLHVCESGSWRELLVFDDTLGKPDGMTVDAEGVLWVAICDRGKVVGLSPEGKLLETIDIPCQIVTSCAFGGSDLRTLYVTTGTFSMSAEEKAANPLAGGLFAVRMDTPGVEGFEARWPHRST</sequence>
<comment type="cofactor">
    <cofactor evidence="3">
        <name>Zn(2+)</name>
        <dbReference type="ChEBI" id="CHEBI:29105"/>
    </cofactor>
    <text evidence="3">Binds 1 divalent metal cation per subunit.</text>
</comment>
<feature type="binding site" evidence="3">
    <location>
        <position position="191"/>
    </location>
    <ligand>
        <name>a divalent metal cation</name>
        <dbReference type="ChEBI" id="CHEBI:60240"/>
    </ligand>
</feature>
<dbReference type="SUPFAM" id="SSF63829">
    <property type="entry name" value="Calcium-dependent phosphotriesterase"/>
    <property type="match status" value="1"/>
</dbReference>
<organism evidence="5 6">
    <name type="scientific">Vannielia litorea</name>
    <dbReference type="NCBI Taxonomy" id="1217970"/>
    <lineage>
        <taxon>Bacteria</taxon>
        <taxon>Pseudomonadati</taxon>
        <taxon>Pseudomonadota</taxon>
        <taxon>Alphaproteobacteria</taxon>
        <taxon>Rhodobacterales</taxon>
        <taxon>Paracoccaceae</taxon>
        <taxon>Vannielia</taxon>
    </lineage>
</organism>
<name>A0A1N6DZQ6_9RHOB</name>
<dbReference type="Gene3D" id="2.120.10.30">
    <property type="entry name" value="TolB, C-terminal domain"/>
    <property type="match status" value="1"/>
</dbReference>
<feature type="domain" description="SMP-30/Gluconolactonase/LRE-like region" evidence="4">
    <location>
        <begin position="16"/>
        <end position="249"/>
    </location>
</feature>
<dbReference type="OrthoDB" id="2633250at2"/>
<reference evidence="6" key="1">
    <citation type="submission" date="2016-11" db="EMBL/GenBank/DDBJ databases">
        <authorList>
            <person name="Varghese N."/>
            <person name="Submissions S."/>
        </authorList>
    </citation>
    <scope>NUCLEOTIDE SEQUENCE [LARGE SCALE GENOMIC DNA]</scope>
    <source>
        <strain evidence="6">DSM 29440</strain>
    </source>
</reference>
<feature type="binding site" evidence="3">
    <location>
        <position position="18"/>
    </location>
    <ligand>
        <name>a divalent metal cation</name>
        <dbReference type="ChEBI" id="CHEBI:60240"/>
    </ligand>
</feature>
<evidence type="ECO:0000256" key="3">
    <source>
        <dbReference type="PIRSR" id="PIRSR605511-2"/>
    </source>
</evidence>
<dbReference type="PANTHER" id="PTHR10907:SF47">
    <property type="entry name" value="REGUCALCIN"/>
    <property type="match status" value="1"/>
</dbReference>
<dbReference type="STRING" id="1217970.SAMN05444002_0183"/>
<comment type="similarity">
    <text evidence="1">Belongs to the SMP-30/CGR1 family.</text>
</comment>
<keyword evidence="3" id="KW-0479">Metal-binding</keyword>
<evidence type="ECO:0000256" key="2">
    <source>
        <dbReference type="PIRSR" id="PIRSR605511-1"/>
    </source>
</evidence>
<dbReference type="Proteomes" id="UP000184932">
    <property type="component" value="Unassembled WGS sequence"/>
</dbReference>
<feature type="active site" description="Proton donor/acceptor" evidence="2">
    <location>
        <position position="191"/>
    </location>
</feature>
<dbReference type="RefSeq" id="WP_074254397.1">
    <property type="nucleotide sequence ID" value="NZ_FSRL01000001.1"/>
</dbReference>
<dbReference type="GO" id="GO:0005509">
    <property type="term" value="F:calcium ion binding"/>
    <property type="evidence" value="ECO:0007669"/>
    <property type="project" value="TreeGrafter"/>
</dbReference>
<feature type="binding site" evidence="3">
    <location>
        <position position="101"/>
    </location>
    <ligand>
        <name>substrate</name>
    </ligand>
</feature>